<keyword evidence="2" id="KW-1185">Reference proteome</keyword>
<protein>
    <submittedName>
        <fullName evidence="1">Uncharacterized protein</fullName>
    </submittedName>
</protein>
<feature type="non-terminal residue" evidence="1">
    <location>
        <position position="33"/>
    </location>
</feature>
<dbReference type="Proteomes" id="UP000265520">
    <property type="component" value="Unassembled WGS sequence"/>
</dbReference>
<comment type="caution">
    <text evidence="1">The sequence shown here is derived from an EMBL/GenBank/DDBJ whole genome shotgun (WGS) entry which is preliminary data.</text>
</comment>
<name>A0A392R2M9_9FABA</name>
<accession>A0A392R2M9</accession>
<proteinExistence type="predicted"/>
<dbReference type="AlphaFoldDB" id="A0A392R2M9"/>
<dbReference type="EMBL" id="LXQA010182359">
    <property type="protein sequence ID" value="MCI30813.1"/>
    <property type="molecule type" value="Genomic_DNA"/>
</dbReference>
<organism evidence="1 2">
    <name type="scientific">Trifolium medium</name>
    <dbReference type="NCBI Taxonomy" id="97028"/>
    <lineage>
        <taxon>Eukaryota</taxon>
        <taxon>Viridiplantae</taxon>
        <taxon>Streptophyta</taxon>
        <taxon>Embryophyta</taxon>
        <taxon>Tracheophyta</taxon>
        <taxon>Spermatophyta</taxon>
        <taxon>Magnoliopsida</taxon>
        <taxon>eudicotyledons</taxon>
        <taxon>Gunneridae</taxon>
        <taxon>Pentapetalae</taxon>
        <taxon>rosids</taxon>
        <taxon>fabids</taxon>
        <taxon>Fabales</taxon>
        <taxon>Fabaceae</taxon>
        <taxon>Papilionoideae</taxon>
        <taxon>50 kb inversion clade</taxon>
        <taxon>NPAAA clade</taxon>
        <taxon>Hologalegina</taxon>
        <taxon>IRL clade</taxon>
        <taxon>Trifolieae</taxon>
        <taxon>Trifolium</taxon>
    </lineage>
</organism>
<reference evidence="1 2" key="1">
    <citation type="journal article" date="2018" name="Front. Plant Sci.">
        <title>Red Clover (Trifolium pratense) and Zigzag Clover (T. medium) - A Picture of Genomic Similarities and Differences.</title>
        <authorList>
            <person name="Dluhosova J."/>
            <person name="Istvanek J."/>
            <person name="Nedelnik J."/>
            <person name="Repkova J."/>
        </authorList>
    </citation>
    <scope>NUCLEOTIDE SEQUENCE [LARGE SCALE GENOMIC DNA]</scope>
    <source>
        <strain evidence="2">cv. 10/8</strain>
        <tissue evidence="1">Leaf</tissue>
    </source>
</reference>
<evidence type="ECO:0000313" key="1">
    <source>
        <dbReference type="EMBL" id="MCI30813.1"/>
    </source>
</evidence>
<sequence length="33" mass="3618">MHDQLNTDFTEDEVFNAIKDMKSLAAPGPDGLP</sequence>
<evidence type="ECO:0000313" key="2">
    <source>
        <dbReference type="Proteomes" id="UP000265520"/>
    </source>
</evidence>